<organism evidence="1 2">
    <name type="scientific">Elysia crispata</name>
    <name type="common">lettuce slug</name>
    <dbReference type="NCBI Taxonomy" id="231223"/>
    <lineage>
        <taxon>Eukaryota</taxon>
        <taxon>Metazoa</taxon>
        <taxon>Spiralia</taxon>
        <taxon>Lophotrochozoa</taxon>
        <taxon>Mollusca</taxon>
        <taxon>Gastropoda</taxon>
        <taxon>Heterobranchia</taxon>
        <taxon>Euthyneura</taxon>
        <taxon>Panpulmonata</taxon>
        <taxon>Sacoglossa</taxon>
        <taxon>Placobranchoidea</taxon>
        <taxon>Plakobranchidae</taxon>
        <taxon>Elysia</taxon>
    </lineage>
</organism>
<name>A0AAE0XWD3_9GAST</name>
<gene>
    <name evidence="1" type="ORF">RRG08_057202</name>
</gene>
<evidence type="ECO:0000313" key="2">
    <source>
        <dbReference type="Proteomes" id="UP001283361"/>
    </source>
</evidence>
<evidence type="ECO:0000313" key="1">
    <source>
        <dbReference type="EMBL" id="KAK3720731.1"/>
    </source>
</evidence>
<dbReference type="EMBL" id="JAWDGP010007404">
    <property type="protein sequence ID" value="KAK3720731.1"/>
    <property type="molecule type" value="Genomic_DNA"/>
</dbReference>
<dbReference type="Proteomes" id="UP001283361">
    <property type="component" value="Unassembled WGS sequence"/>
</dbReference>
<proteinExistence type="predicted"/>
<keyword evidence="2" id="KW-1185">Reference proteome</keyword>
<accession>A0AAE0XWD3</accession>
<dbReference type="AlphaFoldDB" id="A0AAE0XWD3"/>
<comment type="caution">
    <text evidence="1">The sequence shown here is derived from an EMBL/GenBank/DDBJ whole genome shotgun (WGS) entry which is preliminary data.</text>
</comment>
<sequence length="130" mass="14853">MSRLLWTWNDNMREMVATFCKGFCYSNSAPVINHGTGSQHCLDRRNTTDDLVLTHHSLGRLTVDKCGVRFPGLHDPHWSEIGGFQGNWGHFMSERLISANVSCHLVWGILLLLLHRDCLRGETRHIIELS</sequence>
<reference evidence="1" key="1">
    <citation type="journal article" date="2023" name="G3 (Bethesda)">
        <title>A reference genome for the long-term kleptoplast-retaining sea slug Elysia crispata morphotype clarki.</title>
        <authorList>
            <person name="Eastman K.E."/>
            <person name="Pendleton A.L."/>
            <person name="Shaikh M.A."/>
            <person name="Suttiyut T."/>
            <person name="Ogas R."/>
            <person name="Tomko P."/>
            <person name="Gavelis G."/>
            <person name="Widhalm J.R."/>
            <person name="Wisecaver J.H."/>
        </authorList>
    </citation>
    <scope>NUCLEOTIDE SEQUENCE</scope>
    <source>
        <strain evidence="1">ECLA1</strain>
    </source>
</reference>
<protein>
    <submittedName>
        <fullName evidence="1">Uncharacterized protein</fullName>
    </submittedName>
</protein>